<dbReference type="CDD" id="cd02859">
    <property type="entry name" value="E_set_AMPKbeta_like_N"/>
    <property type="match status" value="1"/>
</dbReference>
<reference evidence="2 3" key="1">
    <citation type="journal article" date="2011" name="Proc. Natl. Acad. Sci. U.S.A.">
        <title>Evolutionary erosion of yeast sex chromosomes by mating-type switching accidents.</title>
        <authorList>
            <person name="Gordon J.L."/>
            <person name="Armisen D."/>
            <person name="Proux-Wera E."/>
            <person name="Oheigeartaigh S.S."/>
            <person name="Byrne K.P."/>
            <person name="Wolfe K.H."/>
        </authorList>
    </citation>
    <scope>NUCLEOTIDE SEQUENCE [LARGE SCALE GENOMIC DNA]</scope>
    <source>
        <strain evidence="3">ATCC 22294 / BCRC 22015 / CBS 2517 / CECT 1963 / NBRC 1671 / NRRL Y-8276</strain>
    </source>
</reference>
<feature type="region of interest" description="Disordered" evidence="1">
    <location>
        <begin position="191"/>
        <end position="211"/>
    </location>
</feature>
<dbReference type="InterPro" id="IPR013783">
    <property type="entry name" value="Ig-like_fold"/>
</dbReference>
<accession>H2ARH6</accession>
<evidence type="ECO:0000256" key="1">
    <source>
        <dbReference type="SAM" id="MobiDB-lite"/>
    </source>
</evidence>
<dbReference type="eggNOG" id="ENOG502SASQ">
    <property type="taxonomic scope" value="Eukaryota"/>
</dbReference>
<dbReference type="FunCoup" id="H2ARH6">
    <property type="interactions" value="74"/>
</dbReference>
<dbReference type="AlphaFoldDB" id="H2ARH6"/>
<evidence type="ECO:0000313" key="2">
    <source>
        <dbReference type="EMBL" id="CCF56976.1"/>
    </source>
</evidence>
<evidence type="ECO:0000313" key="3">
    <source>
        <dbReference type="Proteomes" id="UP000005220"/>
    </source>
</evidence>
<dbReference type="Gene3D" id="2.60.40.10">
    <property type="entry name" value="Immunoglobulins"/>
    <property type="match status" value="1"/>
</dbReference>
<dbReference type="EMBL" id="HE650822">
    <property type="protein sequence ID" value="CCF56976.1"/>
    <property type="molecule type" value="Genomic_DNA"/>
</dbReference>
<gene>
    <name evidence="2" type="primary">KAFR0B06790</name>
    <name evidence="2" type="ORF">KAFR_0B06790</name>
</gene>
<organism evidence="2 3">
    <name type="scientific">Kazachstania africana (strain ATCC 22294 / BCRC 22015 / CBS 2517 / CECT 1963 / NBRC 1671 / NRRL Y-8276)</name>
    <name type="common">Yeast</name>
    <name type="synonym">Kluyveromyces africanus</name>
    <dbReference type="NCBI Taxonomy" id="1071382"/>
    <lineage>
        <taxon>Eukaryota</taxon>
        <taxon>Fungi</taxon>
        <taxon>Dikarya</taxon>
        <taxon>Ascomycota</taxon>
        <taxon>Saccharomycotina</taxon>
        <taxon>Saccharomycetes</taxon>
        <taxon>Saccharomycetales</taxon>
        <taxon>Saccharomycetaceae</taxon>
        <taxon>Kazachstania</taxon>
    </lineage>
</organism>
<proteinExistence type="predicted"/>
<dbReference type="RefSeq" id="XP_003956111.1">
    <property type="nucleotide sequence ID" value="XM_003956062.1"/>
</dbReference>
<dbReference type="OrthoDB" id="5873279at2759"/>
<dbReference type="InParanoid" id="H2ARH6"/>
<dbReference type="KEGG" id="kaf:KAFR_0B06790"/>
<dbReference type="HOGENOM" id="CLU_079707_0_0_1"/>
<dbReference type="GeneID" id="13884857"/>
<dbReference type="STRING" id="1071382.H2ARH6"/>
<name>H2ARH6_KAZAF</name>
<dbReference type="Proteomes" id="UP000005220">
    <property type="component" value="Chromosome 2"/>
</dbReference>
<keyword evidence="3" id="KW-1185">Reference proteome</keyword>
<protein>
    <submittedName>
        <fullName evidence="2">Uncharacterized protein</fullName>
    </submittedName>
</protein>
<sequence length="323" mass="36578">MSEIVYSQKESSFANLRIAGDFTNWEIKSMEKRSDGDVDTDTWVYPIEESFLKSKSHDDKQKIPICFKFIDDNGNWFTVDAFEKDRDEHNNVNNVKTIDLDEIAEESIKKHLEETIPSPQIKHISENQENNSFARNMSTEAPITPVPSLKEEFRKNFDSKSEEKINEDDLDHDLTAFDPVIDNDITTQLNIPAPGSIHSGTEATEGSDSDHENMIFYSPMGLKKQYGTSNTILSPKAMSLNNNSPNKSNNHSFSSRESSIIVNDEEMNIQVPQGNDVTAVANTNNYEPEHYKTLLERILGIFSGIFTSWFGLFASNAEENETS</sequence>